<evidence type="ECO:0000256" key="7">
    <source>
        <dbReference type="SAM" id="SignalP"/>
    </source>
</evidence>
<feature type="region of interest" description="Disordered" evidence="6">
    <location>
        <begin position="639"/>
        <end position="668"/>
    </location>
</feature>
<keyword evidence="3" id="KW-0998">Cell outer membrane</keyword>
<dbReference type="InterPro" id="IPR036737">
    <property type="entry name" value="OmpA-like_sf"/>
</dbReference>
<evidence type="ECO:0000313" key="9">
    <source>
        <dbReference type="EMBL" id="MCJ0743509.1"/>
    </source>
</evidence>
<reference evidence="9" key="1">
    <citation type="submission" date="2022-03" db="EMBL/GenBank/DDBJ databases">
        <authorList>
            <person name="Woo C.Y."/>
        </authorList>
    </citation>
    <scope>NUCLEOTIDE SEQUENCE</scope>
    <source>
        <strain evidence="9">CYS-01</strain>
    </source>
</reference>
<evidence type="ECO:0000256" key="4">
    <source>
        <dbReference type="PROSITE-ProRule" id="PRU00339"/>
    </source>
</evidence>
<dbReference type="PRINTS" id="PR01021">
    <property type="entry name" value="OMPADOMAIN"/>
</dbReference>
<dbReference type="PROSITE" id="PS50005">
    <property type="entry name" value="TPR"/>
    <property type="match status" value="1"/>
</dbReference>
<dbReference type="InterPro" id="IPR019734">
    <property type="entry name" value="TPR_rpt"/>
</dbReference>
<dbReference type="PANTHER" id="PTHR30329:SF21">
    <property type="entry name" value="LIPOPROTEIN YIAD-RELATED"/>
    <property type="match status" value="1"/>
</dbReference>
<comment type="caution">
    <text evidence="9">The sequence shown here is derived from an EMBL/GenBank/DDBJ whole genome shotgun (WGS) entry which is preliminary data.</text>
</comment>
<dbReference type="InterPro" id="IPR011990">
    <property type="entry name" value="TPR-like_helical_dom_sf"/>
</dbReference>
<dbReference type="InterPro" id="IPR006664">
    <property type="entry name" value="OMP_bac"/>
</dbReference>
<sequence>MKVLKTTLILICLCFSLKAQVSVSNKRIADVYFQNKEYYAAAEYYKKMLQISPDSLGFKVPYSFETRIKEAKLKKDDYEYAVFQLATSLRLYKNFTDAEKWYAIATQFSNPKYETSGFWYGECLRANFKYAEAITALEQFLKNYKNKDELAQKARMEIESCKFAMNEMKYPKMFRISKLTNTMNGEGSNYAPVYDKSNFYFTSSRRLEEPGKNQVLDKGKGVVKIMKKESPYVNTLYTLTDNNPKNDNVSFKKLELDKKMEFAANTIHPNGDFMLLTGWINKDDKKKSILISKKVNGEWTEPRSIGGEINVNGFNSIQPSITRDGKYLLFASDRPGGYGGYDLWYALLRPDGSVGNAINFGAKINSKDDEEAPYYQIGRKALIFSSNGRIGLGGFDFYESEGDFVNWEEPANMGYPFNSAKDDLYFTAMDDEGKEGYISSDRESLCCLELFYFARGYININGRLVDCSKNEKPIEGASVTLKIGDMQKTVLSDANGNYHFKINDNRGLQINISKDKFFAKNVAYNYNQLLQVDTLLNINLCLEPFEINKPIVLNNVFYEFNSAELTSQSKHTLDSLYQIMIDNPKIDIELSAHTDNIGTAAYNLNLSDRRAKSCVDYLIEKGIDDKRMTWKGYGFTKPVAPNQLPNGKDNPQGRALNRRTEFKVTRQN</sequence>
<evidence type="ECO:0000256" key="3">
    <source>
        <dbReference type="ARBA" id="ARBA00023237"/>
    </source>
</evidence>
<evidence type="ECO:0000256" key="2">
    <source>
        <dbReference type="ARBA" id="ARBA00023136"/>
    </source>
</evidence>
<dbReference type="InterPro" id="IPR006665">
    <property type="entry name" value="OmpA-like"/>
</dbReference>
<dbReference type="Gene3D" id="2.60.40.1120">
    <property type="entry name" value="Carboxypeptidase-like, regulatory domain"/>
    <property type="match status" value="1"/>
</dbReference>
<evidence type="ECO:0000256" key="6">
    <source>
        <dbReference type="SAM" id="MobiDB-lite"/>
    </source>
</evidence>
<dbReference type="InterPro" id="IPR011659">
    <property type="entry name" value="WD40"/>
</dbReference>
<name>A0ABS9ZYZ5_9SPHI</name>
<feature type="signal peptide" evidence="7">
    <location>
        <begin position="1"/>
        <end position="19"/>
    </location>
</feature>
<dbReference type="InterPro" id="IPR050330">
    <property type="entry name" value="Bact_OuterMem_StrucFunc"/>
</dbReference>
<feature type="domain" description="OmpA-like" evidence="8">
    <location>
        <begin position="543"/>
        <end position="668"/>
    </location>
</feature>
<keyword evidence="4" id="KW-0802">TPR repeat</keyword>
<gene>
    <name evidence="9" type="ORF">MMF97_12370</name>
</gene>
<accession>A0ABS9ZYZ5</accession>
<evidence type="ECO:0000259" key="8">
    <source>
        <dbReference type="PROSITE" id="PS51123"/>
    </source>
</evidence>
<comment type="subcellular location">
    <subcellularLocation>
        <location evidence="1">Cell outer membrane</location>
    </subcellularLocation>
</comment>
<dbReference type="InterPro" id="IPR008969">
    <property type="entry name" value="CarboxyPept-like_regulatory"/>
</dbReference>
<proteinExistence type="predicted"/>
<dbReference type="SUPFAM" id="SSF103088">
    <property type="entry name" value="OmpA-like"/>
    <property type="match status" value="1"/>
</dbReference>
<keyword evidence="10" id="KW-1185">Reference proteome</keyword>
<dbReference type="Gene3D" id="3.30.1330.60">
    <property type="entry name" value="OmpA-like domain"/>
    <property type="match status" value="1"/>
</dbReference>
<dbReference type="RefSeq" id="WP_243362712.1">
    <property type="nucleotide sequence ID" value="NZ_JALGBH010000002.1"/>
</dbReference>
<dbReference type="Pfam" id="PF00691">
    <property type="entry name" value="OmpA"/>
    <property type="match status" value="1"/>
</dbReference>
<feature type="compositionally biased region" description="Basic and acidic residues" evidence="6">
    <location>
        <begin position="658"/>
        <end position="668"/>
    </location>
</feature>
<dbReference type="EMBL" id="JALGBH010000002">
    <property type="protein sequence ID" value="MCJ0743509.1"/>
    <property type="molecule type" value="Genomic_DNA"/>
</dbReference>
<dbReference type="CDD" id="cd07185">
    <property type="entry name" value="OmpA_C-like"/>
    <property type="match status" value="1"/>
</dbReference>
<organism evidence="9 10">
    <name type="scientific">Pedobacter montanisoli</name>
    <dbReference type="NCBI Taxonomy" id="2923277"/>
    <lineage>
        <taxon>Bacteria</taxon>
        <taxon>Pseudomonadati</taxon>
        <taxon>Bacteroidota</taxon>
        <taxon>Sphingobacteriia</taxon>
        <taxon>Sphingobacteriales</taxon>
        <taxon>Sphingobacteriaceae</taxon>
        <taxon>Pedobacter</taxon>
    </lineage>
</organism>
<protein>
    <submittedName>
        <fullName evidence="9">OmpA family protein</fullName>
    </submittedName>
</protein>
<dbReference type="Pfam" id="PF07676">
    <property type="entry name" value="PD40"/>
    <property type="match status" value="1"/>
</dbReference>
<dbReference type="SUPFAM" id="SSF48452">
    <property type="entry name" value="TPR-like"/>
    <property type="match status" value="1"/>
</dbReference>
<dbReference type="PROSITE" id="PS51123">
    <property type="entry name" value="OMPA_2"/>
    <property type="match status" value="1"/>
</dbReference>
<evidence type="ECO:0000256" key="5">
    <source>
        <dbReference type="PROSITE-ProRule" id="PRU00473"/>
    </source>
</evidence>
<dbReference type="SUPFAM" id="SSF82171">
    <property type="entry name" value="DPP6 N-terminal domain-like"/>
    <property type="match status" value="1"/>
</dbReference>
<keyword evidence="2 5" id="KW-0472">Membrane</keyword>
<keyword evidence="7" id="KW-0732">Signal</keyword>
<feature type="repeat" description="TPR" evidence="4">
    <location>
        <begin position="22"/>
        <end position="55"/>
    </location>
</feature>
<dbReference type="PANTHER" id="PTHR30329">
    <property type="entry name" value="STATOR ELEMENT OF FLAGELLAR MOTOR COMPLEX"/>
    <property type="match status" value="1"/>
</dbReference>
<evidence type="ECO:0000313" key="10">
    <source>
        <dbReference type="Proteomes" id="UP001165460"/>
    </source>
</evidence>
<dbReference type="Proteomes" id="UP001165460">
    <property type="component" value="Unassembled WGS sequence"/>
</dbReference>
<evidence type="ECO:0000256" key="1">
    <source>
        <dbReference type="ARBA" id="ARBA00004442"/>
    </source>
</evidence>
<dbReference type="Gene3D" id="1.25.40.10">
    <property type="entry name" value="Tetratricopeptide repeat domain"/>
    <property type="match status" value="1"/>
</dbReference>
<dbReference type="SUPFAM" id="SSF49464">
    <property type="entry name" value="Carboxypeptidase regulatory domain-like"/>
    <property type="match status" value="1"/>
</dbReference>
<feature type="chain" id="PRO_5046545849" evidence="7">
    <location>
        <begin position="20"/>
        <end position="668"/>
    </location>
</feature>